<accession>A0ABR9ZWC3</accession>
<dbReference type="InterPro" id="IPR013785">
    <property type="entry name" value="Aldolase_TIM"/>
</dbReference>
<dbReference type="Pfam" id="PF05853">
    <property type="entry name" value="BKACE"/>
    <property type="match status" value="1"/>
</dbReference>
<evidence type="ECO:0000256" key="1">
    <source>
        <dbReference type="ARBA" id="ARBA00001947"/>
    </source>
</evidence>
<sequence length="286" mass="31412">MARKVIITVALTGAFHGKEANPNLPEQPEEIAQAAYEAYKAGASIAHIHARDKDGKSTNDPKIFSEINRLVRAKCPIIIQNSTAPANVPGTVAEDGLKVLEAEYLPEMCSLDCSLIATSWSDRTFIYEWTRDFLIDAARRMKALNIKPELEVFNPTSIEDVVHYVYPKGVLDDPLSFSFVMGMDRNSQQAMAYSNETLIHLINKVPAGSHFSALAIGKHQLPGSVMTMLMGGNVRVGFEDNVYFRKGELATSNAQLVERVANLAVELGLEVATPEEAREILGIPQL</sequence>
<dbReference type="PANTHER" id="PTHR37418">
    <property type="entry name" value="3-KETO-5-AMINOHEXANOATE CLEAVAGE ENZYME-RELATED"/>
    <property type="match status" value="1"/>
</dbReference>
<keyword evidence="2" id="KW-0808">Transferase</keyword>
<keyword evidence="6" id="KW-1185">Reference proteome</keyword>
<organism evidence="5 6">
    <name type="scientific">Fusibacter ferrireducens</name>
    <dbReference type="NCBI Taxonomy" id="2785058"/>
    <lineage>
        <taxon>Bacteria</taxon>
        <taxon>Bacillati</taxon>
        <taxon>Bacillota</taxon>
        <taxon>Clostridia</taxon>
        <taxon>Eubacteriales</taxon>
        <taxon>Eubacteriales Family XII. Incertae Sedis</taxon>
        <taxon>Fusibacter</taxon>
    </lineage>
</organism>
<evidence type="ECO:0000256" key="2">
    <source>
        <dbReference type="ARBA" id="ARBA00022679"/>
    </source>
</evidence>
<evidence type="ECO:0000256" key="4">
    <source>
        <dbReference type="ARBA" id="ARBA00022833"/>
    </source>
</evidence>
<reference evidence="5 6" key="1">
    <citation type="submission" date="2020-11" db="EMBL/GenBank/DDBJ databases">
        <title>Fusibacter basophilias sp. nov.</title>
        <authorList>
            <person name="Qiu D."/>
        </authorList>
    </citation>
    <scope>NUCLEOTIDE SEQUENCE [LARGE SCALE GENOMIC DNA]</scope>
    <source>
        <strain evidence="5 6">Q10-2</strain>
    </source>
</reference>
<comment type="cofactor">
    <cofactor evidence="1">
        <name>Zn(2+)</name>
        <dbReference type="ChEBI" id="CHEBI:29105"/>
    </cofactor>
</comment>
<dbReference type="InterPro" id="IPR008567">
    <property type="entry name" value="BKACE"/>
</dbReference>
<evidence type="ECO:0000313" key="5">
    <source>
        <dbReference type="EMBL" id="MBF4694751.1"/>
    </source>
</evidence>
<dbReference type="RefSeq" id="WP_194702989.1">
    <property type="nucleotide sequence ID" value="NZ_JADKNH010000010.1"/>
</dbReference>
<dbReference type="EMBL" id="JADKNH010000010">
    <property type="protein sequence ID" value="MBF4694751.1"/>
    <property type="molecule type" value="Genomic_DNA"/>
</dbReference>
<comment type="caution">
    <text evidence="5">The sequence shown here is derived from an EMBL/GenBank/DDBJ whole genome shotgun (WGS) entry which is preliminary data.</text>
</comment>
<keyword evidence="3" id="KW-0479">Metal-binding</keyword>
<dbReference type="Proteomes" id="UP000614200">
    <property type="component" value="Unassembled WGS sequence"/>
</dbReference>
<evidence type="ECO:0000313" key="6">
    <source>
        <dbReference type="Proteomes" id="UP000614200"/>
    </source>
</evidence>
<keyword evidence="4" id="KW-0862">Zinc</keyword>
<gene>
    <name evidence="5" type="ORF">ISU02_16680</name>
</gene>
<dbReference type="Gene3D" id="3.20.20.70">
    <property type="entry name" value="Aldolase class I"/>
    <property type="match status" value="1"/>
</dbReference>
<dbReference type="PANTHER" id="PTHR37418:SF2">
    <property type="entry name" value="3-KETO-5-AMINOHEXANOATE CLEAVAGE ENZYME"/>
    <property type="match status" value="1"/>
</dbReference>
<evidence type="ECO:0000256" key="3">
    <source>
        <dbReference type="ARBA" id="ARBA00022723"/>
    </source>
</evidence>
<protein>
    <submittedName>
        <fullName evidence="5">3-keto-5-aminohexanoate cleavage protein</fullName>
    </submittedName>
</protein>
<proteinExistence type="predicted"/>
<name>A0ABR9ZWC3_9FIRM</name>